<dbReference type="EMBL" id="JBHSBC010000018">
    <property type="protein sequence ID" value="MFC3982019.1"/>
    <property type="molecule type" value="Genomic_DNA"/>
</dbReference>
<protein>
    <submittedName>
        <fullName evidence="6">TetR/AcrR family transcriptional regulator</fullName>
    </submittedName>
</protein>
<proteinExistence type="predicted"/>
<sequence>MAETTEDPRPRRRQARGERRMAEILAAAATVFARLGYEAATTNKIAAEAGISPGSLYQFFTNKEAIARALVQDYLLELGRAHRGALDLADPAGLGLVELVDRAVDPIVAFNLAHPGFKALFARPDMPPELAAALAPLQTALRARVEQIIGELAPHRDGTERARVALTCVHIVQGVIPLITSADPAERPPLTGELKRALCGYLESLVARP</sequence>
<dbReference type="InterPro" id="IPR041669">
    <property type="entry name" value="TetR_C_15"/>
</dbReference>
<gene>
    <name evidence="6" type="ORF">ACFOYY_17890</name>
</gene>
<organism evidence="6 7">
    <name type="scientific">Streptosporangium jomthongense</name>
    <dbReference type="NCBI Taxonomy" id="1193683"/>
    <lineage>
        <taxon>Bacteria</taxon>
        <taxon>Bacillati</taxon>
        <taxon>Actinomycetota</taxon>
        <taxon>Actinomycetes</taxon>
        <taxon>Streptosporangiales</taxon>
        <taxon>Streptosporangiaceae</taxon>
        <taxon>Streptosporangium</taxon>
    </lineage>
</organism>
<evidence type="ECO:0000313" key="7">
    <source>
        <dbReference type="Proteomes" id="UP001595698"/>
    </source>
</evidence>
<dbReference type="PROSITE" id="PS01081">
    <property type="entry name" value="HTH_TETR_1"/>
    <property type="match status" value="1"/>
</dbReference>
<dbReference type="InterPro" id="IPR009057">
    <property type="entry name" value="Homeodomain-like_sf"/>
</dbReference>
<dbReference type="PANTHER" id="PTHR30055:SF234">
    <property type="entry name" value="HTH-TYPE TRANSCRIPTIONAL REGULATOR BETI"/>
    <property type="match status" value="1"/>
</dbReference>
<dbReference type="InterPro" id="IPR023772">
    <property type="entry name" value="DNA-bd_HTH_TetR-type_CS"/>
</dbReference>
<keyword evidence="7" id="KW-1185">Reference proteome</keyword>
<dbReference type="SUPFAM" id="SSF46689">
    <property type="entry name" value="Homeodomain-like"/>
    <property type="match status" value="1"/>
</dbReference>
<feature type="DNA-binding region" description="H-T-H motif" evidence="4">
    <location>
        <begin position="41"/>
        <end position="60"/>
    </location>
</feature>
<dbReference type="PANTHER" id="PTHR30055">
    <property type="entry name" value="HTH-TYPE TRANSCRIPTIONAL REGULATOR RUTR"/>
    <property type="match status" value="1"/>
</dbReference>
<comment type="caution">
    <text evidence="6">The sequence shown here is derived from an EMBL/GenBank/DDBJ whole genome shotgun (WGS) entry which is preliminary data.</text>
</comment>
<dbReference type="PRINTS" id="PR00455">
    <property type="entry name" value="HTHTETR"/>
</dbReference>
<evidence type="ECO:0000256" key="3">
    <source>
        <dbReference type="ARBA" id="ARBA00023163"/>
    </source>
</evidence>
<keyword evidence="2 4" id="KW-0238">DNA-binding</keyword>
<accession>A0ABV8F054</accession>
<feature type="domain" description="HTH tetR-type" evidence="5">
    <location>
        <begin position="18"/>
        <end position="78"/>
    </location>
</feature>
<dbReference type="Gene3D" id="1.10.357.10">
    <property type="entry name" value="Tetracycline Repressor, domain 2"/>
    <property type="match status" value="1"/>
</dbReference>
<evidence type="ECO:0000313" key="6">
    <source>
        <dbReference type="EMBL" id="MFC3982019.1"/>
    </source>
</evidence>
<keyword evidence="1" id="KW-0805">Transcription regulation</keyword>
<dbReference type="Pfam" id="PF17918">
    <property type="entry name" value="TetR_C_15"/>
    <property type="match status" value="1"/>
</dbReference>
<name>A0ABV8F054_9ACTN</name>
<keyword evidence="3" id="KW-0804">Transcription</keyword>
<evidence type="ECO:0000256" key="4">
    <source>
        <dbReference type="PROSITE-ProRule" id="PRU00335"/>
    </source>
</evidence>
<dbReference type="InterPro" id="IPR001647">
    <property type="entry name" value="HTH_TetR"/>
</dbReference>
<dbReference type="Pfam" id="PF00440">
    <property type="entry name" value="TetR_N"/>
    <property type="match status" value="1"/>
</dbReference>
<dbReference type="PROSITE" id="PS50977">
    <property type="entry name" value="HTH_TETR_2"/>
    <property type="match status" value="1"/>
</dbReference>
<evidence type="ECO:0000259" key="5">
    <source>
        <dbReference type="PROSITE" id="PS50977"/>
    </source>
</evidence>
<evidence type="ECO:0000256" key="1">
    <source>
        <dbReference type="ARBA" id="ARBA00023015"/>
    </source>
</evidence>
<dbReference type="Proteomes" id="UP001595698">
    <property type="component" value="Unassembled WGS sequence"/>
</dbReference>
<reference evidence="7" key="1">
    <citation type="journal article" date="2019" name="Int. J. Syst. Evol. Microbiol.">
        <title>The Global Catalogue of Microorganisms (GCM) 10K type strain sequencing project: providing services to taxonomists for standard genome sequencing and annotation.</title>
        <authorList>
            <consortium name="The Broad Institute Genomics Platform"/>
            <consortium name="The Broad Institute Genome Sequencing Center for Infectious Disease"/>
            <person name="Wu L."/>
            <person name="Ma J."/>
        </authorList>
    </citation>
    <scope>NUCLEOTIDE SEQUENCE [LARGE SCALE GENOMIC DNA]</scope>
    <source>
        <strain evidence="7">TBRC 7912</strain>
    </source>
</reference>
<dbReference type="InterPro" id="IPR050109">
    <property type="entry name" value="HTH-type_TetR-like_transc_reg"/>
</dbReference>
<dbReference type="RefSeq" id="WP_386190356.1">
    <property type="nucleotide sequence ID" value="NZ_JBHSBC010000018.1"/>
</dbReference>
<evidence type="ECO:0000256" key="2">
    <source>
        <dbReference type="ARBA" id="ARBA00023125"/>
    </source>
</evidence>